<keyword evidence="12" id="KW-1185">Reference proteome</keyword>
<evidence type="ECO:0000256" key="4">
    <source>
        <dbReference type="ARBA" id="ARBA00023239"/>
    </source>
</evidence>
<evidence type="ECO:0000256" key="8">
    <source>
        <dbReference type="ARBA" id="ARBA00048617"/>
    </source>
</evidence>
<evidence type="ECO:0000256" key="1">
    <source>
        <dbReference type="ARBA" id="ARBA00004772"/>
    </source>
</evidence>
<comment type="pathway">
    <text evidence="1 9">Porphyrin-containing compound metabolism; protoporphyrin-IX biosynthesis; coproporphyrinogen-III from 5-aminolevulinate: step 3/4.</text>
</comment>
<dbReference type="EC" id="4.2.1.75" evidence="3 9"/>
<evidence type="ECO:0000256" key="5">
    <source>
        <dbReference type="ARBA" id="ARBA00023244"/>
    </source>
</evidence>
<dbReference type="Pfam" id="PF02602">
    <property type="entry name" value="HEM4"/>
    <property type="match status" value="1"/>
</dbReference>
<comment type="function">
    <text evidence="6 9">Catalyzes cyclization of the linear tetrapyrrole, hydroxymethylbilane, to the macrocyclic uroporphyrinogen III.</text>
</comment>
<sequence>MVNKLPLSGETVIFTSTKKSEEPYELVRQLGGNPVSYPLIRTEERVSVNDDERMMQTRNYDWLIFTSQSAVAAFHHKLKRFKMDVQDYELRVAAVGEKTAHALERIGFRVDFIPDVFSADVFVRQFNPEGESLRALFIKGNLAGTLISTELSLSVDEWTVYETLPEVSSAARIVELVKDTTSVTVLFASPSAVTVFTEHVAPKIGWAGYTIGAIGHITKRALHRMGAPVHVMPETYTLPELVQTLAGSKGRN</sequence>
<dbReference type="PANTHER" id="PTHR38042">
    <property type="entry name" value="UROPORPHYRINOGEN-III SYNTHASE, CHLOROPLASTIC"/>
    <property type="match status" value="1"/>
</dbReference>
<proteinExistence type="inferred from homology"/>
<dbReference type="InterPro" id="IPR039793">
    <property type="entry name" value="UROS/Hem4"/>
</dbReference>
<dbReference type="EMBL" id="JACSQY010000005">
    <property type="protein sequence ID" value="MBD7908408.1"/>
    <property type="molecule type" value="Genomic_DNA"/>
</dbReference>
<feature type="domain" description="Tetrapyrrole biosynthesis uroporphyrinogen III synthase" evidence="10">
    <location>
        <begin position="25"/>
        <end position="243"/>
    </location>
</feature>
<keyword evidence="5 9" id="KW-0627">Porphyrin biosynthesis</keyword>
<evidence type="ECO:0000256" key="9">
    <source>
        <dbReference type="RuleBase" id="RU366031"/>
    </source>
</evidence>
<evidence type="ECO:0000313" key="12">
    <source>
        <dbReference type="Proteomes" id="UP000659496"/>
    </source>
</evidence>
<gene>
    <name evidence="11" type="ORF">H9659_08705</name>
</gene>
<dbReference type="RefSeq" id="WP_191689550.1">
    <property type="nucleotide sequence ID" value="NZ_JACSQY010000005.1"/>
</dbReference>
<protein>
    <recommendedName>
        <fullName evidence="7 9">Uroporphyrinogen-III synthase</fullName>
        <ecNumber evidence="3 9">4.2.1.75</ecNumber>
    </recommendedName>
</protein>
<evidence type="ECO:0000256" key="2">
    <source>
        <dbReference type="ARBA" id="ARBA00008133"/>
    </source>
</evidence>
<reference evidence="11 12" key="1">
    <citation type="submission" date="2020-08" db="EMBL/GenBank/DDBJ databases">
        <title>A Genomic Blueprint of the Chicken Gut Microbiome.</title>
        <authorList>
            <person name="Gilroy R."/>
            <person name="Ravi A."/>
            <person name="Getino M."/>
            <person name="Pursley I."/>
            <person name="Horton D.L."/>
            <person name="Alikhan N.-F."/>
            <person name="Baker D."/>
            <person name="Gharbi K."/>
            <person name="Hall N."/>
            <person name="Watson M."/>
            <person name="Adriaenssens E.M."/>
            <person name="Foster-Nyarko E."/>
            <person name="Jarju S."/>
            <person name="Secka A."/>
            <person name="Antonio M."/>
            <person name="Oren A."/>
            <person name="Chaudhuri R."/>
            <person name="La Ragione R.M."/>
            <person name="Hildebrand F."/>
            <person name="Pallen M.J."/>
        </authorList>
    </citation>
    <scope>NUCLEOTIDE SEQUENCE [LARGE SCALE GENOMIC DNA]</scope>
    <source>
        <strain evidence="11 12">Sa3CUA8</strain>
    </source>
</reference>
<dbReference type="SUPFAM" id="SSF69618">
    <property type="entry name" value="HemD-like"/>
    <property type="match status" value="1"/>
</dbReference>
<organism evidence="11 12">
    <name type="scientific">Sporosarcina gallistercoris</name>
    <dbReference type="NCBI Taxonomy" id="2762245"/>
    <lineage>
        <taxon>Bacteria</taxon>
        <taxon>Bacillati</taxon>
        <taxon>Bacillota</taxon>
        <taxon>Bacilli</taxon>
        <taxon>Bacillales</taxon>
        <taxon>Caryophanaceae</taxon>
        <taxon>Sporosarcina</taxon>
    </lineage>
</organism>
<comment type="similarity">
    <text evidence="2 9">Belongs to the uroporphyrinogen-III synthase family.</text>
</comment>
<dbReference type="InterPro" id="IPR003754">
    <property type="entry name" value="4pyrrol_synth_uPrphyn_synth"/>
</dbReference>
<evidence type="ECO:0000256" key="3">
    <source>
        <dbReference type="ARBA" id="ARBA00013109"/>
    </source>
</evidence>
<evidence type="ECO:0000313" key="11">
    <source>
        <dbReference type="EMBL" id="MBD7908408.1"/>
    </source>
</evidence>
<evidence type="ECO:0000256" key="6">
    <source>
        <dbReference type="ARBA" id="ARBA00037589"/>
    </source>
</evidence>
<comment type="caution">
    <text evidence="11">The sequence shown here is derived from an EMBL/GenBank/DDBJ whole genome shotgun (WGS) entry which is preliminary data.</text>
</comment>
<dbReference type="PANTHER" id="PTHR38042:SF1">
    <property type="entry name" value="UROPORPHYRINOGEN-III SYNTHASE, CHLOROPLASTIC"/>
    <property type="match status" value="1"/>
</dbReference>
<comment type="catalytic activity">
    <reaction evidence="8 9">
        <text>hydroxymethylbilane = uroporphyrinogen III + H2O</text>
        <dbReference type="Rhea" id="RHEA:18965"/>
        <dbReference type="ChEBI" id="CHEBI:15377"/>
        <dbReference type="ChEBI" id="CHEBI:57308"/>
        <dbReference type="ChEBI" id="CHEBI:57845"/>
        <dbReference type="EC" id="4.2.1.75"/>
    </reaction>
</comment>
<evidence type="ECO:0000259" key="10">
    <source>
        <dbReference type="Pfam" id="PF02602"/>
    </source>
</evidence>
<dbReference type="Proteomes" id="UP000659496">
    <property type="component" value="Unassembled WGS sequence"/>
</dbReference>
<dbReference type="CDD" id="cd06578">
    <property type="entry name" value="HemD"/>
    <property type="match status" value="1"/>
</dbReference>
<dbReference type="Gene3D" id="3.40.50.10090">
    <property type="match status" value="2"/>
</dbReference>
<keyword evidence="4 9" id="KW-0456">Lyase</keyword>
<name>A0ABR8PJR0_9BACL</name>
<dbReference type="InterPro" id="IPR036108">
    <property type="entry name" value="4pyrrol_syn_uPrphyn_synt_sf"/>
</dbReference>
<evidence type="ECO:0000256" key="7">
    <source>
        <dbReference type="ARBA" id="ARBA00040167"/>
    </source>
</evidence>
<accession>A0ABR8PJR0</accession>